<evidence type="ECO:0000256" key="6">
    <source>
        <dbReference type="ARBA" id="ARBA00023136"/>
    </source>
</evidence>
<accession>A0A6J7CUL2</accession>
<feature type="transmembrane region" description="Helical" evidence="7">
    <location>
        <begin position="346"/>
        <end position="368"/>
    </location>
</feature>
<evidence type="ECO:0000256" key="7">
    <source>
        <dbReference type="SAM" id="Phobius"/>
    </source>
</evidence>
<dbReference type="AlphaFoldDB" id="A0A6J7CUL2"/>
<dbReference type="EMBL" id="CAFBLP010000004">
    <property type="protein sequence ID" value="CAB4861556.1"/>
    <property type="molecule type" value="Genomic_DNA"/>
</dbReference>
<dbReference type="PRINTS" id="PR01988">
    <property type="entry name" value="EXPORTERBACE"/>
</dbReference>
<keyword evidence="6 7" id="KW-0472">Membrane</keyword>
<keyword evidence="5 7" id="KW-1133">Transmembrane helix</keyword>
<organism evidence="8">
    <name type="scientific">freshwater metagenome</name>
    <dbReference type="NCBI Taxonomy" id="449393"/>
    <lineage>
        <taxon>unclassified sequences</taxon>
        <taxon>metagenomes</taxon>
        <taxon>ecological metagenomes</taxon>
    </lineage>
</organism>
<name>A0A6J7CUL2_9ZZZZ</name>
<feature type="transmembrane region" description="Helical" evidence="7">
    <location>
        <begin position="44"/>
        <end position="64"/>
    </location>
</feature>
<evidence type="ECO:0000256" key="4">
    <source>
        <dbReference type="ARBA" id="ARBA00022692"/>
    </source>
</evidence>
<feature type="transmembrane region" description="Helical" evidence="7">
    <location>
        <begin position="374"/>
        <end position="395"/>
    </location>
</feature>
<dbReference type="InterPro" id="IPR010290">
    <property type="entry name" value="TM_effector"/>
</dbReference>
<dbReference type="InterPro" id="IPR036259">
    <property type="entry name" value="MFS_trans_sf"/>
</dbReference>
<feature type="transmembrane region" description="Helical" evidence="7">
    <location>
        <begin position="220"/>
        <end position="245"/>
    </location>
</feature>
<dbReference type="PANTHER" id="PTHR43266">
    <property type="entry name" value="MACROLIDE-EFFLUX PROTEIN"/>
    <property type="match status" value="1"/>
</dbReference>
<evidence type="ECO:0000256" key="5">
    <source>
        <dbReference type="ARBA" id="ARBA00022989"/>
    </source>
</evidence>
<comment type="subcellular location">
    <subcellularLocation>
        <location evidence="1">Cell membrane</location>
        <topology evidence="1">Multi-pass membrane protein</topology>
    </subcellularLocation>
</comment>
<dbReference type="Gene3D" id="1.20.1250.20">
    <property type="entry name" value="MFS general substrate transporter like domains"/>
    <property type="match status" value="1"/>
</dbReference>
<evidence type="ECO:0000256" key="3">
    <source>
        <dbReference type="ARBA" id="ARBA00022475"/>
    </source>
</evidence>
<keyword evidence="2" id="KW-0813">Transport</keyword>
<keyword evidence="3" id="KW-1003">Cell membrane</keyword>
<keyword evidence="4 7" id="KW-0812">Transmembrane</keyword>
<evidence type="ECO:0000256" key="1">
    <source>
        <dbReference type="ARBA" id="ARBA00004651"/>
    </source>
</evidence>
<sequence>MIKVLRNNRNLRLLFFAQIISYLGDWFSYVALAGLISDVTGSKLLVSMLLVAFSLPSFLMSPLAGSAADRFDRKRILIVVSMLQSVAALGLLGAGPGRIWIAFAAQSVISGLAAFVRPAIEAAVPNLAVDTDELNRANALFGSSWGVMLAVGASLGGAFSAAFGRNAAFIADAVSFVIATGLVLFVRGAMQETRDHLIGRRIRPLADMAEALSQARRDPVLLALLTSKATFAVGAGVVSQLAVLASDVFHGGDGARGVMIGARGVGAGLGPIIAARYVGKDLSRVLWICGVASCGFAACYAAAAWSPYLLLAAAFIALAHLGGGAQWTLSTYGLQVRSADGMRGRILAGDFALVTLMLAITSALAGVVSQAVGVRWAITVFAAAAGLASAVYMLATRQLRRRLQMEPTA</sequence>
<reference evidence="8" key="1">
    <citation type="submission" date="2020-05" db="EMBL/GenBank/DDBJ databases">
        <authorList>
            <person name="Chiriac C."/>
            <person name="Salcher M."/>
            <person name="Ghai R."/>
            <person name="Kavagutti S V."/>
        </authorList>
    </citation>
    <scope>NUCLEOTIDE SEQUENCE</scope>
</reference>
<dbReference type="PANTHER" id="PTHR43266:SF2">
    <property type="entry name" value="MAJOR FACILITATOR SUPERFAMILY (MFS) PROFILE DOMAIN-CONTAINING PROTEIN"/>
    <property type="match status" value="1"/>
</dbReference>
<feature type="transmembrane region" description="Helical" evidence="7">
    <location>
        <begin position="12"/>
        <end position="32"/>
    </location>
</feature>
<dbReference type="CDD" id="cd06173">
    <property type="entry name" value="MFS_MefA_like"/>
    <property type="match status" value="1"/>
</dbReference>
<gene>
    <name evidence="8" type="ORF">UFOPK3376_00294</name>
</gene>
<dbReference type="SUPFAM" id="SSF103473">
    <property type="entry name" value="MFS general substrate transporter"/>
    <property type="match status" value="1"/>
</dbReference>
<feature type="transmembrane region" description="Helical" evidence="7">
    <location>
        <begin position="257"/>
        <end position="278"/>
    </location>
</feature>
<feature type="transmembrane region" description="Helical" evidence="7">
    <location>
        <begin position="285"/>
        <end position="303"/>
    </location>
</feature>
<protein>
    <submittedName>
        <fullName evidence="8">Unannotated protein</fullName>
    </submittedName>
</protein>
<dbReference type="GO" id="GO:0005886">
    <property type="term" value="C:plasma membrane"/>
    <property type="evidence" value="ECO:0007669"/>
    <property type="project" value="UniProtKB-SubCell"/>
</dbReference>
<feature type="transmembrane region" description="Helical" evidence="7">
    <location>
        <begin position="167"/>
        <end position="186"/>
    </location>
</feature>
<proteinExistence type="predicted"/>
<dbReference type="Pfam" id="PF05977">
    <property type="entry name" value="MFS_3"/>
    <property type="match status" value="1"/>
</dbReference>
<evidence type="ECO:0000313" key="8">
    <source>
        <dbReference type="EMBL" id="CAB4861556.1"/>
    </source>
</evidence>
<feature type="transmembrane region" description="Helical" evidence="7">
    <location>
        <begin position="99"/>
        <end position="116"/>
    </location>
</feature>
<evidence type="ECO:0000256" key="2">
    <source>
        <dbReference type="ARBA" id="ARBA00022448"/>
    </source>
</evidence>
<feature type="transmembrane region" description="Helical" evidence="7">
    <location>
        <begin position="309"/>
        <end position="334"/>
    </location>
</feature>
<feature type="transmembrane region" description="Helical" evidence="7">
    <location>
        <begin position="137"/>
        <end position="161"/>
    </location>
</feature>
<feature type="transmembrane region" description="Helical" evidence="7">
    <location>
        <begin position="76"/>
        <end position="93"/>
    </location>
</feature>
<dbReference type="InterPro" id="IPR022324">
    <property type="entry name" value="Bacilysin_exporter_BacE_put"/>
</dbReference>